<comment type="catalytic activity">
    <reaction evidence="6">
        <text>precorrin-2 + NAD(+) = sirohydrochlorin + NADH + 2 H(+)</text>
        <dbReference type="Rhea" id="RHEA:15613"/>
        <dbReference type="ChEBI" id="CHEBI:15378"/>
        <dbReference type="ChEBI" id="CHEBI:57540"/>
        <dbReference type="ChEBI" id="CHEBI:57945"/>
        <dbReference type="ChEBI" id="CHEBI:58351"/>
        <dbReference type="ChEBI" id="CHEBI:58827"/>
        <dbReference type="EC" id="1.3.1.76"/>
    </reaction>
</comment>
<dbReference type="AlphaFoldDB" id="A0A917WJK5"/>
<evidence type="ECO:0000256" key="1">
    <source>
        <dbReference type="ARBA" id="ARBA00005010"/>
    </source>
</evidence>
<keyword evidence="5" id="KW-0627">Porphyrin biosynthesis</keyword>
<evidence type="ECO:0000259" key="7">
    <source>
        <dbReference type="Pfam" id="PF10414"/>
    </source>
</evidence>
<dbReference type="Proteomes" id="UP000649829">
    <property type="component" value="Unassembled WGS sequence"/>
</dbReference>
<dbReference type="InterPro" id="IPR006367">
    <property type="entry name" value="Sirohaem_synthase_N"/>
</dbReference>
<dbReference type="PANTHER" id="PTHR35330">
    <property type="entry name" value="SIROHEME BIOSYNTHESIS PROTEIN MET8"/>
    <property type="match status" value="1"/>
</dbReference>
<keyword evidence="3" id="KW-0560">Oxidoreductase</keyword>
<dbReference type="SUPFAM" id="SSF53790">
    <property type="entry name" value="Tetrapyrrole methylase"/>
    <property type="match status" value="1"/>
</dbReference>
<comment type="pathway">
    <text evidence="1">Porphyrin-containing compound metabolism; siroheme biosynthesis; sirohydrochlorin from precorrin-2: step 1/1.</text>
</comment>
<dbReference type="Pfam" id="PF10414">
    <property type="entry name" value="CysG_dimeriser"/>
    <property type="match status" value="1"/>
</dbReference>
<feature type="domain" description="Sirohaem synthase dimerisation" evidence="7">
    <location>
        <begin position="150"/>
        <end position="202"/>
    </location>
</feature>
<keyword evidence="4" id="KW-0520">NAD</keyword>
<dbReference type="Pfam" id="PF13241">
    <property type="entry name" value="NAD_binding_7"/>
    <property type="match status" value="1"/>
</dbReference>
<sequence length="334" mass="35484">MRHFPIFVNTDSARILLSGGGEAALAKLRLLMKTTARIEVYAEDPAPELESWARDGRLALLRRPLVAADVTGARLVYAADEEPVRDAEIAALAEAAGVLVNIVDNLDDSAFITPAMVDRDPVCIAIGTEGAAPMLARSIKADLEARLPASLGLLTRAAQGFRKAAMALPHGRPRRAFWTEYFDRAGPEAYDAGGEVALDPALTLLLDRHLKTETPAGRITLTWTGSDDPDLMTLKARKALDLADVVVHDAGVSPAVLELARREARFIALERPTDVPPMPKLLTGQASRGAHVLYISASPLPAALAEGCRAGDITVTEIPGLPGPAHAPALKETA</sequence>
<evidence type="ECO:0000313" key="8">
    <source>
        <dbReference type="EMBL" id="GGM10783.1"/>
    </source>
</evidence>
<dbReference type="SUPFAM" id="SSF75615">
    <property type="entry name" value="Siroheme synthase middle domains-like"/>
    <property type="match status" value="1"/>
</dbReference>
<evidence type="ECO:0000256" key="3">
    <source>
        <dbReference type="ARBA" id="ARBA00023002"/>
    </source>
</evidence>
<reference evidence="8" key="2">
    <citation type="submission" date="2020-09" db="EMBL/GenBank/DDBJ databases">
        <authorList>
            <person name="Sun Q."/>
            <person name="Zhou Y."/>
        </authorList>
    </citation>
    <scope>NUCLEOTIDE SEQUENCE</scope>
    <source>
        <strain evidence="8">CGMCC 1.6293</strain>
    </source>
</reference>
<dbReference type="GO" id="GO:0008168">
    <property type="term" value="F:methyltransferase activity"/>
    <property type="evidence" value="ECO:0007669"/>
    <property type="project" value="InterPro"/>
</dbReference>
<dbReference type="InterPro" id="IPR014777">
    <property type="entry name" value="4pyrrole_Mease_sub1"/>
</dbReference>
<dbReference type="EC" id="1.3.1.76" evidence="2"/>
<dbReference type="InterPro" id="IPR019478">
    <property type="entry name" value="Sirohaem_synthase_dimer_dom"/>
</dbReference>
<keyword evidence="9" id="KW-1185">Reference proteome</keyword>
<dbReference type="GO" id="GO:0004325">
    <property type="term" value="F:ferrochelatase activity"/>
    <property type="evidence" value="ECO:0007669"/>
    <property type="project" value="InterPro"/>
</dbReference>
<dbReference type="SUPFAM" id="SSF51735">
    <property type="entry name" value="NAD(P)-binding Rossmann-fold domains"/>
    <property type="match status" value="1"/>
</dbReference>
<dbReference type="PANTHER" id="PTHR35330:SF1">
    <property type="entry name" value="SIROHEME BIOSYNTHESIS PROTEIN MET8"/>
    <property type="match status" value="1"/>
</dbReference>
<comment type="caution">
    <text evidence="8">The sequence shown here is derived from an EMBL/GenBank/DDBJ whole genome shotgun (WGS) entry which is preliminary data.</text>
</comment>
<organism evidence="8 9">
    <name type="scientific">Pseudooceanicola nanhaiensis</name>
    <dbReference type="NCBI Taxonomy" id="375761"/>
    <lineage>
        <taxon>Bacteria</taxon>
        <taxon>Pseudomonadati</taxon>
        <taxon>Pseudomonadota</taxon>
        <taxon>Alphaproteobacteria</taxon>
        <taxon>Rhodobacterales</taxon>
        <taxon>Paracoccaceae</taxon>
        <taxon>Pseudooceanicola</taxon>
    </lineage>
</organism>
<dbReference type="GO" id="GO:0019354">
    <property type="term" value="P:siroheme biosynthetic process"/>
    <property type="evidence" value="ECO:0007669"/>
    <property type="project" value="InterPro"/>
</dbReference>
<evidence type="ECO:0000256" key="5">
    <source>
        <dbReference type="ARBA" id="ARBA00023244"/>
    </source>
</evidence>
<dbReference type="NCBIfam" id="TIGR01470">
    <property type="entry name" value="cysG_Nterm"/>
    <property type="match status" value="1"/>
</dbReference>
<proteinExistence type="predicted"/>
<evidence type="ECO:0000256" key="6">
    <source>
        <dbReference type="ARBA" id="ARBA00047561"/>
    </source>
</evidence>
<evidence type="ECO:0000313" key="9">
    <source>
        <dbReference type="Proteomes" id="UP000649829"/>
    </source>
</evidence>
<reference evidence="8" key="1">
    <citation type="journal article" date="2014" name="Int. J. Syst. Evol. Microbiol.">
        <title>Complete genome sequence of Corynebacterium casei LMG S-19264T (=DSM 44701T), isolated from a smear-ripened cheese.</title>
        <authorList>
            <consortium name="US DOE Joint Genome Institute (JGI-PGF)"/>
            <person name="Walter F."/>
            <person name="Albersmeier A."/>
            <person name="Kalinowski J."/>
            <person name="Ruckert C."/>
        </authorList>
    </citation>
    <scope>NUCLEOTIDE SEQUENCE</scope>
    <source>
        <strain evidence="8">CGMCC 1.6293</strain>
    </source>
</reference>
<dbReference type="Gene3D" id="3.30.160.110">
    <property type="entry name" value="Siroheme synthase, domain 2"/>
    <property type="match status" value="1"/>
</dbReference>
<accession>A0A917WJK5</accession>
<dbReference type="Gene3D" id="3.40.50.720">
    <property type="entry name" value="NAD(P)-binding Rossmann-like Domain"/>
    <property type="match status" value="1"/>
</dbReference>
<evidence type="ECO:0000256" key="2">
    <source>
        <dbReference type="ARBA" id="ARBA00012400"/>
    </source>
</evidence>
<dbReference type="GO" id="GO:0043115">
    <property type="term" value="F:precorrin-2 dehydrogenase activity"/>
    <property type="evidence" value="ECO:0007669"/>
    <property type="project" value="UniProtKB-EC"/>
</dbReference>
<name>A0A917WJK5_9RHOB</name>
<dbReference type="Gene3D" id="3.40.1010.10">
    <property type="entry name" value="Cobalt-precorrin-4 Transmethylase, Domain 1"/>
    <property type="match status" value="1"/>
</dbReference>
<evidence type="ECO:0000256" key="4">
    <source>
        <dbReference type="ARBA" id="ARBA00023027"/>
    </source>
</evidence>
<dbReference type="InterPro" id="IPR028161">
    <property type="entry name" value="Met8-like"/>
</dbReference>
<gene>
    <name evidence="8" type="ORF">GCM10011534_36060</name>
</gene>
<dbReference type="EMBL" id="BMLF01000003">
    <property type="protein sequence ID" value="GGM10783.1"/>
    <property type="molecule type" value="Genomic_DNA"/>
</dbReference>
<dbReference type="InterPro" id="IPR036291">
    <property type="entry name" value="NAD(P)-bd_dom_sf"/>
</dbReference>
<dbReference type="InterPro" id="IPR035996">
    <property type="entry name" value="4pyrrol_Methylase_sf"/>
</dbReference>
<protein>
    <recommendedName>
        <fullName evidence="2">precorrin-2 dehydrogenase</fullName>
        <ecNumber evidence="2">1.3.1.76</ecNumber>
    </recommendedName>
</protein>
<dbReference type="RefSeq" id="WP_028288252.1">
    <property type="nucleotide sequence ID" value="NZ_BMLF01000003.1"/>
</dbReference>